<evidence type="ECO:0000313" key="2">
    <source>
        <dbReference type="Proteomes" id="UP000324222"/>
    </source>
</evidence>
<dbReference type="Proteomes" id="UP000324222">
    <property type="component" value="Unassembled WGS sequence"/>
</dbReference>
<sequence>MSSPSHYASINKQAFQHIEYHALLAPDAAAVHPLWRFILCYSGQGYKVSVDLRIQ</sequence>
<proteinExistence type="predicted"/>
<protein>
    <submittedName>
        <fullName evidence="1">Uncharacterized protein</fullName>
    </submittedName>
</protein>
<gene>
    <name evidence="1" type="ORF">E2C01_018317</name>
</gene>
<evidence type="ECO:0000313" key="1">
    <source>
        <dbReference type="EMBL" id="MPC25212.1"/>
    </source>
</evidence>
<dbReference type="AlphaFoldDB" id="A0A5B7DU71"/>
<accession>A0A5B7DU71</accession>
<name>A0A5B7DU71_PORTR</name>
<dbReference type="EMBL" id="VSRR010001432">
    <property type="protein sequence ID" value="MPC25212.1"/>
    <property type="molecule type" value="Genomic_DNA"/>
</dbReference>
<comment type="caution">
    <text evidence="1">The sequence shown here is derived from an EMBL/GenBank/DDBJ whole genome shotgun (WGS) entry which is preliminary data.</text>
</comment>
<organism evidence="1 2">
    <name type="scientific">Portunus trituberculatus</name>
    <name type="common">Swimming crab</name>
    <name type="synonym">Neptunus trituberculatus</name>
    <dbReference type="NCBI Taxonomy" id="210409"/>
    <lineage>
        <taxon>Eukaryota</taxon>
        <taxon>Metazoa</taxon>
        <taxon>Ecdysozoa</taxon>
        <taxon>Arthropoda</taxon>
        <taxon>Crustacea</taxon>
        <taxon>Multicrustacea</taxon>
        <taxon>Malacostraca</taxon>
        <taxon>Eumalacostraca</taxon>
        <taxon>Eucarida</taxon>
        <taxon>Decapoda</taxon>
        <taxon>Pleocyemata</taxon>
        <taxon>Brachyura</taxon>
        <taxon>Eubrachyura</taxon>
        <taxon>Portunoidea</taxon>
        <taxon>Portunidae</taxon>
        <taxon>Portuninae</taxon>
        <taxon>Portunus</taxon>
    </lineage>
</organism>
<reference evidence="1 2" key="1">
    <citation type="submission" date="2019-05" db="EMBL/GenBank/DDBJ databases">
        <title>Another draft genome of Portunus trituberculatus and its Hox gene families provides insights of decapod evolution.</title>
        <authorList>
            <person name="Jeong J.-H."/>
            <person name="Song I."/>
            <person name="Kim S."/>
            <person name="Choi T."/>
            <person name="Kim D."/>
            <person name="Ryu S."/>
            <person name="Kim W."/>
        </authorList>
    </citation>
    <scope>NUCLEOTIDE SEQUENCE [LARGE SCALE GENOMIC DNA]</scope>
    <source>
        <tissue evidence="1">Muscle</tissue>
    </source>
</reference>
<keyword evidence="2" id="KW-1185">Reference proteome</keyword>